<evidence type="ECO:0000256" key="1">
    <source>
        <dbReference type="SAM" id="Phobius"/>
    </source>
</evidence>
<dbReference type="PANTHER" id="PTHR34415:SF1">
    <property type="entry name" value="INTEGRASE CATALYTIC DOMAIN-CONTAINING PROTEIN"/>
    <property type="match status" value="1"/>
</dbReference>
<keyword evidence="1" id="KW-0472">Membrane</keyword>
<keyword evidence="1" id="KW-1133">Transmembrane helix</keyword>
<evidence type="ECO:0000313" key="2">
    <source>
        <dbReference type="EMBL" id="DBA01863.1"/>
    </source>
</evidence>
<dbReference type="EMBL" id="DAKRPA010000040">
    <property type="protein sequence ID" value="DBA01863.1"/>
    <property type="molecule type" value="Genomic_DNA"/>
</dbReference>
<comment type="caution">
    <text evidence="2">The sequence shown here is derived from an EMBL/GenBank/DDBJ whole genome shotgun (WGS) entry which is preliminary data.</text>
</comment>
<evidence type="ECO:0000313" key="3">
    <source>
        <dbReference type="Proteomes" id="UP001146120"/>
    </source>
</evidence>
<keyword evidence="1" id="KW-0812">Transmembrane</keyword>
<protein>
    <submittedName>
        <fullName evidence="2">Uncharacterized protein</fullName>
    </submittedName>
</protein>
<accession>A0AAV2Z9D9</accession>
<organism evidence="2 3">
    <name type="scientific">Lagenidium giganteum</name>
    <dbReference type="NCBI Taxonomy" id="4803"/>
    <lineage>
        <taxon>Eukaryota</taxon>
        <taxon>Sar</taxon>
        <taxon>Stramenopiles</taxon>
        <taxon>Oomycota</taxon>
        <taxon>Peronosporomycetes</taxon>
        <taxon>Pythiales</taxon>
        <taxon>Pythiaceae</taxon>
    </lineage>
</organism>
<reference evidence="2" key="1">
    <citation type="submission" date="2022-11" db="EMBL/GenBank/DDBJ databases">
        <authorList>
            <person name="Morgan W.R."/>
            <person name="Tartar A."/>
        </authorList>
    </citation>
    <scope>NUCLEOTIDE SEQUENCE</scope>
    <source>
        <strain evidence="2">ARSEF 373</strain>
    </source>
</reference>
<sequence>MLQQYQNDTSAASATCTVTTIDFAQNVALPHLADTPSVWYFLSLISVSIFGIANTASRQNLVYSERTAGKQRGRLDARAVRTRHEDLG</sequence>
<feature type="transmembrane region" description="Helical" evidence="1">
    <location>
        <begin position="38"/>
        <end position="56"/>
    </location>
</feature>
<name>A0AAV2Z9D9_9STRA</name>
<dbReference type="AlphaFoldDB" id="A0AAV2Z9D9"/>
<reference evidence="2" key="2">
    <citation type="journal article" date="2023" name="Microbiol Resour">
        <title>Decontamination and Annotation of the Draft Genome Sequence of the Oomycete Lagenidium giganteum ARSEF 373.</title>
        <authorList>
            <person name="Morgan W.R."/>
            <person name="Tartar A."/>
        </authorList>
    </citation>
    <scope>NUCLEOTIDE SEQUENCE</scope>
    <source>
        <strain evidence="2">ARSEF 373</strain>
    </source>
</reference>
<keyword evidence="3" id="KW-1185">Reference proteome</keyword>
<proteinExistence type="predicted"/>
<dbReference type="PANTHER" id="PTHR34415">
    <property type="entry name" value="INTEGRASE CATALYTIC DOMAIN-CONTAINING PROTEIN"/>
    <property type="match status" value="1"/>
</dbReference>
<gene>
    <name evidence="2" type="ORF">N0F65_006011</name>
</gene>
<dbReference type="Proteomes" id="UP001146120">
    <property type="component" value="Unassembled WGS sequence"/>
</dbReference>